<dbReference type="CDD" id="cd02209">
    <property type="entry name" value="cupin_XRE_C"/>
    <property type="match status" value="1"/>
</dbReference>
<keyword evidence="1" id="KW-0238">DNA-binding</keyword>
<evidence type="ECO:0000313" key="2">
    <source>
        <dbReference type="EMBL" id="AQP54138.1"/>
    </source>
</evidence>
<dbReference type="Proteomes" id="UP000188246">
    <property type="component" value="Chromosome"/>
</dbReference>
<dbReference type="GO" id="GO:0003677">
    <property type="term" value="F:DNA binding"/>
    <property type="evidence" value="ECO:0007669"/>
    <property type="project" value="UniProtKB-KW"/>
</dbReference>
<dbReference type="InterPro" id="IPR010982">
    <property type="entry name" value="Lambda_DNA-bd_dom_sf"/>
</dbReference>
<dbReference type="SMART" id="SM00530">
    <property type="entry name" value="HTH_XRE"/>
    <property type="match status" value="1"/>
</dbReference>
<protein>
    <submittedName>
        <fullName evidence="2">Uncharacterized protein</fullName>
    </submittedName>
</protein>
<dbReference type="KEGG" id="vpi:BW732_07845"/>
<dbReference type="PANTHER" id="PTHR46797:SF24">
    <property type="entry name" value="DNA-BINDING PHAGE PROTEIN"/>
    <property type="match status" value="1"/>
</dbReference>
<dbReference type="Pfam" id="PF07883">
    <property type="entry name" value="Cupin_2"/>
    <property type="match status" value="1"/>
</dbReference>
<dbReference type="STRING" id="633807.BW732_07845"/>
<dbReference type="CDD" id="cd00093">
    <property type="entry name" value="HTH_XRE"/>
    <property type="match status" value="1"/>
</dbReference>
<name>A0A1Q2D6U2_9ENTE</name>
<evidence type="ECO:0000256" key="1">
    <source>
        <dbReference type="ARBA" id="ARBA00023125"/>
    </source>
</evidence>
<dbReference type="Gene3D" id="1.10.260.40">
    <property type="entry name" value="lambda repressor-like DNA-binding domains"/>
    <property type="match status" value="1"/>
</dbReference>
<dbReference type="InterPro" id="IPR011051">
    <property type="entry name" value="RmlC_Cupin_sf"/>
</dbReference>
<evidence type="ECO:0000313" key="3">
    <source>
        <dbReference type="Proteomes" id="UP000188246"/>
    </source>
</evidence>
<dbReference type="InterPro" id="IPR014710">
    <property type="entry name" value="RmlC-like_jellyroll"/>
</dbReference>
<dbReference type="Pfam" id="PF01381">
    <property type="entry name" value="HTH_3"/>
    <property type="match status" value="1"/>
</dbReference>
<dbReference type="PROSITE" id="PS50943">
    <property type="entry name" value="HTH_CROC1"/>
    <property type="match status" value="1"/>
</dbReference>
<dbReference type="GO" id="GO:0003700">
    <property type="term" value="F:DNA-binding transcription factor activity"/>
    <property type="evidence" value="ECO:0007669"/>
    <property type="project" value="TreeGrafter"/>
</dbReference>
<dbReference type="OrthoDB" id="6386941at2"/>
<dbReference type="PANTHER" id="PTHR46797">
    <property type="entry name" value="HTH-TYPE TRANSCRIPTIONAL REGULATOR"/>
    <property type="match status" value="1"/>
</dbReference>
<organism evidence="2 3">
    <name type="scientific">Vagococcus penaei</name>
    <dbReference type="NCBI Taxonomy" id="633807"/>
    <lineage>
        <taxon>Bacteria</taxon>
        <taxon>Bacillati</taxon>
        <taxon>Bacillota</taxon>
        <taxon>Bacilli</taxon>
        <taxon>Lactobacillales</taxon>
        <taxon>Enterococcaceae</taxon>
        <taxon>Vagococcus</taxon>
    </lineage>
</organism>
<dbReference type="AlphaFoldDB" id="A0A1Q2D6U2"/>
<dbReference type="RefSeq" id="WP_077276214.1">
    <property type="nucleotide sequence ID" value="NZ_CP019609.1"/>
</dbReference>
<dbReference type="SUPFAM" id="SSF51182">
    <property type="entry name" value="RmlC-like cupins"/>
    <property type="match status" value="1"/>
</dbReference>
<accession>A0A1Q2D6U2</accession>
<dbReference type="GO" id="GO:0005829">
    <property type="term" value="C:cytosol"/>
    <property type="evidence" value="ECO:0007669"/>
    <property type="project" value="TreeGrafter"/>
</dbReference>
<dbReference type="Gene3D" id="2.60.120.10">
    <property type="entry name" value="Jelly Rolls"/>
    <property type="match status" value="1"/>
</dbReference>
<reference evidence="2 3" key="1">
    <citation type="journal article" date="2010" name="Int. J. Syst. Evol. Microbiol.">
        <title>Vagococcus penaei sp. nov., isolated from spoilage microbiota of cooked shrimp (Penaeus vannamei).</title>
        <authorList>
            <person name="Jaffres E."/>
            <person name="Prevost H."/>
            <person name="Rossero A."/>
            <person name="Joffraud J.J."/>
            <person name="Dousset X."/>
        </authorList>
    </citation>
    <scope>NUCLEOTIDE SEQUENCE [LARGE SCALE GENOMIC DNA]</scope>
    <source>
        <strain evidence="2 3">CD276</strain>
    </source>
</reference>
<dbReference type="SUPFAM" id="SSF47413">
    <property type="entry name" value="lambda repressor-like DNA-binding domains"/>
    <property type="match status" value="1"/>
</dbReference>
<keyword evidence="3" id="KW-1185">Reference proteome</keyword>
<sequence>MIKGDDDLISELAQTLRRLRKERQLTIEQLAKLADVSGITISNIENNRSNPTINVLWKLSVALQVNLSQLLNYANHQVTVSKLDEHYFLSDLVQGWLVQPVYQESDFDVFRVCLKANSSYEMPKQFEQSIEIITVMQGQLKLTVGKTSYDLQTFDSINFDASVAHKYQNITQQDVWLTIIVKYRNT</sequence>
<dbReference type="InterPro" id="IPR001387">
    <property type="entry name" value="Cro/C1-type_HTH"/>
</dbReference>
<dbReference type="InterPro" id="IPR013096">
    <property type="entry name" value="Cupin_2"/>
</dbReference>
<proteinExistence type="predicted"/>
<dbReference type="EMBL" id="CP019609">
    <property type="protein sequence ID" value="AQP54138.1"/>
    <property type="molecule type" value="Genomic_DNA"/>
</dbReference>
<gene>
    <name evidence="2" type="ORF">BW732_07845</name>
</gene>
<dbReference type="InterPro" id="IPR050807">
    <property type="entry name" value="TransReg_Diox_bact_type"/>
</dbReference>